<dbReference type="InterPro" id="IPR021728">
    <property type="entry name" value="DUF3300"/>
</dbReference>
<feature type="compositionally biased region" description="Low complexity" evidence="1">
    <location>
        <begin position="389"/>
        <end position="403"/>
    </location>
</feature>
<feature type="compositionally biased region" description="Low complexity" evidence="1">
    <location>
        <begin position="315"/>
        <end position="324"/>
    </location>
</feature>
<feature type="signal peptide" evidence="2">
    <location>
        <begin position="1"/>
        <end position="24"/>
    </location>
</feature>
<protein>
    <recommendedName>
        <fullName evidence="5">DUF3300 domain-containing protein</fullName>
    </recommendedName>
</protein>
<feature type="compositionally biased region" description="Low complexity" evidence="1">
    <location>
        <begin position="286"/>
        <end position="301"/>
    </location>
</feature>
<evidence type="ECO:0000313" key="4">
    <source>
        <dbReference type="Proteomes" id="UP000494269"/>
    </source>
</evidence>
<feature type="compositionally biased region" description="Polar residues" evidence="1">
    <location>
        <begin position="261"/>
        <end position="271"/>
    </location>
</feature>
<organism evidence="3 4">
    <name type="scientific">Achromobacter kerstersii</name>
    <dbReference type="NCBI Taxonomy" id="1353890"/>
    <lineage>
        <taxon>Bacteria</taxon>
        <taxon>Pseudomonadati</taxon>
        <taxon>Pseudomonadota</taxon>
        <taxon>Betaproteobacteria</taxon>
        <taxon>Burkholderiales</taxon>
        <taxon>Alcaligenaceae</taxon>
        <taxon>Achromobacter</taxon>
    </lineage>
</organism>
<accession>A0A6S7AA44</accession>
<name>A0A6S7AA44_9BURK</name>
<gene>
    <name evidence="3" type="ORF">LMG3441_03746</name>
</gene>
<keyword evidence="4" id="KW-1185">Reference proteome</keyword>
<feature type="chain" id="PRO_5028984335" description="DUF3300 domain-containing protein" evidence="2">
    <location>
        <begin position="25"/>
        <end position="509"/>
    </location>
</feature>
<dbReference type="AlphaFoldDB" id="A0A6S7AA44"/>
<dbReference type="PANTHER" id="PTHR40269:SF1">
    <property type="entry name" value="OUTER MEMBRANE PROTEIN"/>
    <property type="match status" value="1"/>
</dbReference>
<sequence>MRRLQRWFIGWVCLGLAVCLPAVAQTKLDNGQLDQLMAPVALYPDSLLSQILMGATYPDDIAAAAKWSAAHTSESGDAAVKAVEGESWDPSVKSLVAFPSVMDMMGRQPDWVKSVGDAFLAQPDGVMDSVQRLRTQAQKAGNLKSTPQQTVKSTTTDTNKTVVVIEPTDPQVVYVPSYNPTVVYGAWSYPSYPPYYYPPPPGSVFATALVSGIGFGLGVAAVNSMWGGFNWGHNDVDIDVNRYNNINVNNRIDNARNNNVSWQHNPANRGNTPYADAGNRQRFDSQRQAGLQNRQAAQGQRQGQGLGQSQGGRAAGAAPAANSREAARDRAAQSFEGRTGQSIAGHEERGGARGQGAAGRGGEGAAGRGGEGAAGRGGQAAAGRGGEGAAARGGDAAASRGQGANAGAGQGSRDRAQSGANHTPRSSSVSTQDHQAAAQRQRADESAARDRARASNSSSALHDAGNGDRMRQQSQRSEMNRGGGGGGHRASGGGGRAGGGGGGHFGGRR</sequence>
<keyword evidence="2" id="KW-0732">Signal</keyword>
<proteinExistence type="predicted"/>
<evidence type="ECO:0000256" key="2">
    <source>
        <dbReference type="SAM" id="SignalP"/>
    </source>
</evidence>
<feature type="compositionally biased region" description="Gly residues" evidence="1">
    <location>
        <begin position="302"/>
        <end position="314"/>
    </location>
</feature>
<dbReference type="Proteomes" id="UP000494269">
    <property type="component" value="Unassembled WGS sequence"/>
</dbReference>
<dbReference type="Pfam" id="PF11737">
    <property type="entry name" value="DUF3300"/>
    <property type="match status" value="1"/>
</dbReference>
<reference evidence="3 4" key="1">
    <citation type="submission" date="2020-04" db="EMBL/GenBank/DDBJ databases">
        <authorList>
            <person name="De Canck E."/>
        </authorList>
    </citation>
    <scope>NUCLEOTIDE SEQUENCE [LARGE SCALE GENOMIC DNA]</scope>
    <source>
        <strain evidence="3 4">LMG 3441</strain>
    </source>
</reference>
<dbReference type="PANTHER" id="PTHR40269">
    <property type="entry name" value="OUTER MEMBRANE PROTEIN-RELATED"/>
    <property type="match status" value="1"/>
</dbReference>
<feature type="compositionally biased region" description="Gly residues" evidence="1">
    <location>
        <begin position="481"/>
        <end position="509"/>
    </location>
</feature>
<evidence type="ECO:0000313" key="3">
    <source>
        <dbReference type="EMBL" id="CAB3720163.1"/>
    </source>
</evidence>
<dbReference type="EMBL" id="CADIJQ010000006">
    <property type="protein sequence ID" value="CAB3720163.1"/>
    <property type="molecule type" value="Genomic_DNA"/>
</dbReference>
<feature type="compositionally biased region" description="Polar residues" evidence="1">
    <location>
        <begin position="418"/>
        <end position="431"/>
    </location>
</feature>
<feature type="compositionally biased region" description="Basic and acidic residues" evidence="1">
    <location>
        <begin position="441"/>
        <end position="453"/>
    </location>
</feature>
<feature type="region of interest" description="Disordered" evidence="1">
    <location>
        <begin position="256"/>
        <end position="509"/>
    </location>
</feature>
<evidence type="ECO:0008006" key="5">
    <source>
        <dbReference type="Google" id="ProtNLM"/>
    </source>
</evidence>
<feature type="compositionally biased region" description="Gly residues" evidence="1">
    <location>
        <begin position="352"/>
        <end position="388"/>
    </location>
</feature>
<dbReference type="RefSeq" id="WP_175170591.1">
    <property type="nucleotide sequence ID" value="NZ_CADIJQ010000006.1"/>
</dbReference>
<evidence type="ECO:0000256" key="1">
    <source>
        <dbReference type="SAM" id="MobiDB-lite"/>
    </source>
</evidence>